<comment type="pathway">
    <text evidence="3">Carbohydrate biosynthesis; gluconeogenesis.</text>
</comment>
<evidence type="ECO:0000256" key="1">
    <source>
        <dbReference type="ARBA" id="ARBA00007422"/>
    </source>
</evidence>
<dbReference type="GO" id="GO:0019563">
    <property type="term" value="P:glycerol catabolic process"/>
    <property type="evidence" value="ECO:0007669"/>
    <property type="project" value="TreeGrafter"/>
</dbReference>
<dbReference type="OrthoDB" id="9809429at2"/>
<comment type="catalytic activity">
    <reaction evidence="3">
        <text>D-glyceraldehyde 3-phosphate = dihydroxyacetone phosphate</text>
        <dbReference type="Rhea" id="RHEA:18585"/>
        <dbReference type="ChEBI" id="CHEBI:57642"/>
        <dbReference type="ChEBI" id="CHEBI:59776"/>
        <dbReference type="EC" id="5.3.1.1"/>
    </reaction>
</comment>
<comment type="subunit">
    <text evidence="3">Homodimer.</text>
</comment>
<keyword evidence="5" id="KW-1185">Reference proteome</keyword>
<dbReference type="InterPro" id="IPR035990">
    <property type="entry name" value="TIM_sf"/>
</dbReference>
<organism evidence="4 5">
    <name type="scientific">Mycoplasma parvum str. Indiana</name>
    <dbReference type="NCBI Taxonomy" id="1403316"/>
    <lineage>
        <taxon>Bacteria</taxon>
        <taxon>Bacillati</taxon>
        <taxon>Mycoplasmatota</taxon>
        <taxon>Mollicutes</taxon>
        <taxon>Mycoplasmataceae</taxon>
        <taxon>Mycoplasma</taxon>
    </lineage>
</organism>
<comment type="similarity">
    <text evidence="1 3">Belongs to the triosephosphate isomerase family.</text>
</comment>
<dbReference type="HOGENOM" id="CLU_024251_2_1_14"/>
<dbReference type="EC" id="5.3.1.1" evidence="3"/>
<evidence type="ECO:0000256" key="2">
    <source>
        <dbReference type="ARBA" id="ARBA00023235"/>
    </source>
</evidence>
<keyword evidence="3" id="KW-0963">Cytoplasm</keyword>
<dbReference type="PANTHER" id="PTHR21139:SF42">
    <property type="entry name" value="TRIOSEPHOSPHATE ISOMERASE"/>
    <property type="match status" value="1"/>
</dbReference>
<evidence type="ECO:0000256" key="3">
    <source>
        <dbReference type="RuleBase" id="RU363013"/>
    </source>
</evidence>
<dbReference type="SUPFAM" id="SSF51351">
    <property type="entry name" value="Triosephosphate isomerase (TIM)"/>
    <property type="match status" value="1"/>
</dbReference>
<comment type="pathway">
    <text evidence="3">Carbohydrate degradation; glycolysis; D-glyceraldehyde 3-phosphate from glycerone phosphate: step 1/1.</text>
</comment>
<dbReference type="PROSITE" id="PS51440">
    <property type="entry name" value="TIM_2"/>
    <property type="match status" value="1"/>
</dbReference>
<dbReference type="Proteomes" id="UP000017119">
    <property type="component" value="Chromosome"/>
</dbReference>
<gene>
    <name evidence="4" type="ORF">PRV_02845</name>
</gene>
<dbReference type="PANTHER" id="PTHR21139">
    <property type="entry name" value="TRIOSEPHOSPHATE ISOMERASE"/>
    <property type="match status" value="1"/>
</dbReference>
<dbReference type="GO" id="GO:0046166">
    <property type="term" value="P:glyceraldehyde-3-phosphate biosynthetic process"/>
    <property type="evidence" value="ECO:0007669"/>
    <property type="project" value="TreeGrafter"/>
</dbReference>
<sequence>MIKKVIVGNLKMNLLKHEMVFYLMELRKKLQNESPKHKLGLSIPYIYLEKTAEELGSHLQIFAQDVHYAEKGAYTSSISAPQLNSIKIYSTLIGHSECRQSGQTEDIISKKVRTAILNGFNVIYCCGKDPLKEIKNELFFLNAKTAEKISIAFEPISAIGSGQAMPVDVAVKNLIAIRELATDMWGEAGKKINLLYGGSVNQENYKKYLAEPVIDGILVGSASLNVHNLWEMVMDR</sequence>
<dbReference type="GO" id="GO:0006094">
    <property type="term" value="P:gluconeogenesis"/>
    <property type="evidence" value="ECO:0007669"/>
    <property type="project" value="UniProtKB-UniPathway"/>
</dbReference>
<dbReference type="CDD" id="cd00311">
    <property type="entry name" value="TIM"/>
    <property type="match status" value="1"/>
</dbReference>
<comment type="subcellular location">
    <subcellularLocation>
        <location evidence="3">Cytoplasm</location>
    </subcellularLocation>
</comment>
<dbReference type="GO" id="GO:0005829">
    <property type="term" value="C:cytosol"/>
    <property type="evidence" value="ECO:0007669"/>
    <property type="project" value="TreeGrafter"/>
</dbReference>
<dbReference type="GO" id="GO:0006096">
    <property type="term" value="P:glycolytic process"/>
    <property type="evidence" value="ECO:0007669"/>
    <property type="project" value="UniProtKB-UniPathway"/>
</dbReference>
<evidence type="ECO:0000313" key="4">
    <source>
        <dbReference type="EMBL" id="AGX89295.1"/>
    </source>
</evidence>
<dbReference type="EMBL" id="CP006771">
    <property type="protein sequence ID" value="AGX89295.1"/>
    <property type="molecule type" value="Genomic_DNA"/>
</dbReference>
<dbReference type="PATRIC" id="fig|1403316.3.peg.532"/>
<keyword evidence="3" id="KW-0312">Gluconeogenesis</keyword>
<dbReference type="AlphaFoldDB" id="U5ND77"/>
<dbReference type="RefSeq" id="WP_022770538.1">
    <property type="nucleotide sequence ID" value="NC_022575.1"/>
</dbReference>
<dbReference type="Pfam" id="PF00121">
    <property type="entry name" value="TIM"/>
    <property type="match status" value="1"/>
</dbReference>
<dbReference type="Gene3D" id="3.20.20.70">
    <property type="entry name" value="Aldolase class I"/>
    <property type="match status" value="1"/>
</dbReference>
<evidence type="ECO:0000313" key="5">
    <source>
        <dbReference type="Proteomes" id="UP000017119"/>
    </source>
</evidence>
<reference evidence="4 5" key="1">
    <citation type="journal article" date="2013" name="Genome Announc.">
        <title>Genome Sequence of Mycoplasma parvum (Formerly Eperythrozoon parvum), a Diminutive Hemoplasma of the Pig.</title>
        <authorList>
            <person name="do Nascimento N.C."/>
            <person name="Dos Santos A.P."/>
            <person name="Chu Y."/>
            <person name="Guimaraes A.M."/>
            <person name="Pagliaro A."/>
            <person name="Messick J.B."/>
        </authorList>
    </citation>
    <scope>NUCLEOTIDE SEQUENCE [LARGE SCALE GENOMIC DNA]</scope>
    <source>
        <strain evidence="4 5">Indiana</strain>
    </source>
</reference>
<protein>
    <recommendedName>
        <fullName evidence="3">Triosephosphate isomerase</fullName>
        <ecNumber evidence="3">5.3.1.1</ecNumber>
    </recommendedName>
</protein>
<keyword evidence="3" id="KW-0324">Glycolysis</keyword>
<dbReference type="UniPathway" id="UPA00109">
    <property type="reaction ID" value="UER00189"/>
</dbReference>
<accession>U5ND77</accession>
<dbReference type="GO" id="GO:0004807">
    <property type="term" value="F:triose-phosphate isomerase activity"/>
    <property type="evidence" value="ECO:0007669"/>
    <property type="project" value="UniProtKB-EC"/>
</dbReference>
<dbReference type="UniPathway" id="UPA00138"/>
<dbReference type="InterPro" id="IPR013785">
    <property type="entry name" value="Aldolase_TIM"/>
</dbReference>
<dbReference type="InterPro" id="IPR000652">
    <property type="entry name" value="Triosephosphate_isomerase"/>
</dbReference>
<keyword evidence="2 3" id="KW-0413">Isomerase</keyword>
<dbReference type="KEGG" id="mpv:PRV_02845"/>
<dbReference type="STRING" id="1403316.PRV_02845"/>
<proteinExistence type="inferred from homology"/>
<name>U5ND77_9MOLU</name>